<dbReference type="EMBL" id="JBHMDM010000007">
    <property type="protein sequence ID" value="MFB9378534.1"/>
    <property type="molecule type" value="Genomic_DNA"/>
</dbReference>
<protein>
    <submittedName>
        <fullName evidence="2">Glycosyltransferase family 2 protein</fullName>
        <ecNumber evidence="2">2.4.-.-</ecNumber>
    </submittedName>
</protein>
<dbReference type="GO" id="GO:0016757">
    <property type="term" value="F:glycosyltransferase activity"/>
    <property type="evidence" value="ECO:0007669"/>
    <property type="project" value="UniProtKB-KW"/>
</dbReference>
<evidence type="ECO:0000313" key="3">
    <source>
        <dbReference type="Proteomes" id="UP001589748"/>
    </source>
</evidence>
<dbReference type="EC" id="2.4.-.-" evidence="2"/>
<sequence length="325" mass="35380">MTVELSVIIVTYNAPEWVERCLTHLTGPGAPSVAYEIVVVDNASGPQTRDLLQRWAEREPRLRLHLSAENLGFGRGCNLAVARSTGRTVVLLNPDAEALPGTLDALLAFHDADPRRGLVGGRVLDPQGVVQPESCWGAPTLWSWFCSAVFLTAAFPRHPLFDPESLGRWARDSVREVDIITGCLLLTARTTWDELGGFDESFFMYGEDADLGRRAADAGYHPSITPAATIVHAGGASSANRTAKQRLLLRGKATYARKHWAPRRAAIGVGLLQTGVALRTVAERVLRRGTVWAPLWAERRDWAAGWATSPDRAADLRGTRSGSSV</sequence>
<dbReference type="SUPFAM" id="SSF53448">
    <property type="entry name" value="Nucleotide-diphospho-sugar transferases"/>
    <property type="match status" value="1"/>
</dbReference>
<organism evidence="2 3">
    <name type="scientific">Kineococcus gynurae</name>
    <dbReference type="NCBI Taxonomy" id="452979"/>
    <lineage>
        <taxon>Bacteria</taxon>
        <taxon>Bacillati</taxon>
        <taxon>Actinomycetota</taxon>
        <taxon>Actinomycetes</taxon>
        <taxon>Kineosporiales</taxon>
        <taxon>Kineosporiaceae</taxon>
        <taxon>Kineococcus</taxon>
    </lineage>
</organism>
<dbReference type="Pfam" id="PF00535">
    <property type="entry name" value="Glycos_transf_2"/>
    <property type="match status" value="1"/>
</dbReference>
<evidence type="ECO:0000313" key="2">
    <source>
        <dbReference type="EMBL" id="MFB9378534.1"/>
    </source>
</evidence>
<dbReference type="RefSeq" id="WP_380136816.1">
    <property type="nucleotide sequence ID" value="NZ_JBHLUI010000008.1"/>
</dbReference>
<dbReference type="PANTHER" id="PTHR43179:SF7">
    <property type="entry name" value="RHAMNOSYLTRANSFERASE WBBL"/>
    <property type="match status" value="1"/>
</dbReference>
<name>A0ABV5LWV7_9ACTN</name>
<dbReference type="Proteomes" id="UP001589748">
    <property type="component" value="Unassembled WGS sequence"/>
</dbReference>
<accession>A0ABV5LWV7</accession>
<keyword evidence="3" id="KW-1185">Reference proteome</keyword>
<dbReference type="CDD" id="cd04186">
    <property type="entry name" value="GT_2_like_c"/>
    <property type="match status" value="1"/>
</dbReference>
<keyword evidence="2" id="KW-0328">Glycosyltransferase</keyword>
<gene>
    <name evidence="2" type="ORF">ACFFVI_16335</name>
</gene>
<feature type="domain" description="Glycosyltransferase 2-like" evidence="1">
    <location>
        <begin position="6"/>
        <end position="131"/>
    </location>
</feature>
<evidence type="ECO:0000259" key="1">
    <source>
        <dbReference type="Pfam" id="PF00535"/>
    </source>
</evidence>
<dbReference type="InterPro" id="IPR029044">
    <property type="entry name" value="Nucleotide-diphossugar_trans"/>
</dbReference>
<proteinExistence type="predicted"/>
<dbReference type="InterPro" id="IPR001173">
    <property type="entry name" value="Glyco_trans_2-like"/>
</dbReference>
<dbReference type="Gene3D" id="3.90.550.10">
    <property type="entry name" value="Spore Coat Polysaccharide Biosynthesis Protein SpsA, Chain A"/>
    <property type="match status" value="1"/>
</dbReference>
<keyword evidence="2" id="KW-0808">Transferase</keyword>
<reference evidence="2 3" key="1">
    <citation type="submission" date="2024-09" db="EMBL/GenBank/DDBJ databases">
        <authorList>
            <person name="Sun Q."/>
            <person name="Mori K."/>
        </authorList>
    </citation>
    <scope>NUCLEOTIDE SEQUENCE [LARGE SCALE GENOMIC DNA]</scope>
    <source>
        <strain evidence="2 3">TISTR 1856</strain>
    </source>
</reference>
<dbReference type="PANTHER" id="PTHR43179">
    <property type="entry name" value="RHAMNOSYLTRANSFERASE WBBL"/>
    <property type="match status" value="1"/>
</dbReference>
<comment type="caution">
    <text evidence="2">The sequence shown here is derived from an EMBL/GenBank/DDBJ whole genome shotgun (WGS) entry which is preliminary data.</text>
</comment>